<feature type="domain" description="Pyrroline-5-carboxylate reductase catalytic N-terminal" evidence="2">
    <location>
        <begin position="2"/>
        <end position="92"/>
    </location>
</feature>
<dbReference type="InterPro" id="IPR029752">
    <property type="entry name" value="D-isomer_DH_CS1"/>
</dbReference>
<evidence type="ECO:0000259" key="2">
    <source>
        <dbReference type="Pfam" id="PF03807"/>
    </source>
</evidence>
<dbReference type="InterPro" id="IPR051267">
    <property type="entry name" value="STEAP_metalloreductase"/>
</dbReference>
<dbReference type="STRING" id="1183438.GKIL_0035"/>
<proteinExistence type="predicted"/>
<accession>U5QBK9</accession>
<dbReference type="PROSITE" id="PS00065">
    <property type="entry name" value="D_2_HYDROXYACID_DH_1"/>
    <property type="match status" value="1"/>
</dbReference>
<dbReference type="eggNOG" id="COG2085">
    <property type="taxonomic scope" value="Bacteria"/>
</dbReference>
<dbReference type="KEGG" id="glj:GKIL_0035"/>
<evidence type="ECO:0000313" key="3">
    <source>
        <dbReference type="EMBL" id="AGY56282.1"/>
    </source>
</evidence>
<sequence>MKIGIVGAGSVGSGLGKLWAAGGHQILYSYSRDPHKLESLAQQSGPNARAGTPREAVGFGDLVVLTVPWTAVSDALQQMGSVEGKLLLSTVNALKPDFSGLDIGTTTSAGEWIAQRTPGAIFVEALPLNAEILHAPSRQFGDITPSVFYCGDDAQAKAVVAGLLSEAGMEAVDAGALSRARLIEPAGLLVAQVGYGLGLGPNVAIKLLRREAPS</sequence>
<dbReference type="GO" id="GO:0016491">
    <property type="term" value="F:oxidoreductase activity"/>
    <property type="evidence" value="ECO:0007669"/>
    <property type="project" value="UniProtKB-KW"/>
</dbReference>
<keyword evidence="1" id="KW-0560">Oxidoreductase</keyword>
<dbReference type="EMBL" id="CP003587">
    <property type="protein sequence ID" value="AGY56282.1"/>
    <property type="molecule type" value="Genomic_DNA"/>
</dbReference>
<protein>
    <submittedName>
        <fullName evidence="3">NADP oxidoreductase coenzyme F420-dependent</fullName>
    </submittedName>
</protein>
<dbReference type="OrthoDB" id="9786864at2"/>
<dbReference type="SUPFAM" id="SSF51735">
    <property type="entry name" value="NAD(P)-binding Rossmann-fold domains"/>
    <property type="match status" value="1"/>
</dbReference>
<dbReference type="InterPro" id="IPR036291">
    <property type="entry name" value="NAD(P)-bd_dom_sf"/>
</dbReference>
<dbReference type="HOGENOM" id="CLU_076368_2_1_3"/>
<dbReference type="PANTHER" id="PTHR14239">
    <property type="entry name" value="DUDULIN-RELATED"/>
    <property type="match status" value="1"/>
</dbReference>
<dbReference type="RefSeq" id="WP_023171267.1">
    <property type="nucleotide sequence ID" value="NC_022600.1"/>
</dbReference>
<evidence type="ECO:0000313" key="4">
    <source>
        <dbReference type="Proteomes" id="UP000017396"/>
    </source>
</evidence>
<evidence type="ECO:0000256" key="1">
    <source>
        <dbReference type="ARBA" id="ARBA00023002"/>
    </source>
</evidence>
<dbReference type="InterPro" id="IPR028939">
    <property type="entry name" value="P5C_Rdtase_cat_N"/>
</dbReference>
<dbReference type="Gene3D" id="3.40.50.720">
    <property type="entry name" value="NAD(P)-binding Rossmann-like Domain"/>
    <property type="match status" value="1"/>
</dbReference>
<dbReference type="PANTHER" id="PTHR14239:SF10">
    <property type="entry name" value="REDUCTASE"/>
    <property type="match status" value="1"/>
</dbReference>
<dbReference type="AlphaFoldDB" id="U5QBK9"/>
<dbReference type="Pfam" id="PF03807">
    <property type="entry name" value="F420_oxidored"/>
    <property type="match status" value="1"/>
</dbReference>
<organism evidence="3 4">
    <name type="scientific">Gloeobacter kilaueensis (strain ATCC BAA-2537 / CCAP 1431/1 / ULC 316 / JS1)</name>
    <dbReference type="NCBI Taxonomy" id="1183438"/>
    <lineage>
        <taxon>Bacteria</taxon>
        <taxon>Bacillati</taxon>
        <taxon>Cyanobacteriota</taxon>
        <taxon>Cyanophyceae</taxon>
        <taxon>Gloeobacterales</taxon>
        <taxon>Gloeobacteraceae</taxon>
        <taxon>Gloeobacter</taxon>
    </lineage>
</organism>
<reference evidence="3 4" key="1">
    <citation type="journal article" date="2013" name="PLoS ONE">
        <title>Cultivation and Complete Genome Sequencing of Gloeobacter kilaueensis sp. nov., from a Lava Cave in Kilauea Caldera, Hawai'i.</title>
        <authorList>
            <person name="Saw J.H."/>
            <person name="Schatz M."/>
            <person name="Brown M.V."/>
            <person name="Kunkel D.D."/>
            <person name="Foster J.S."/>
            <person name="Shick H."/>
            <person name="Christensen S."/>
            <person name="Hou S."/>
            <person name="Wan X."/>
            <person name="Donachie S.P."/>
        </authorList>
    </citation>
    <scope>NUCLEOTIDE SEQUENCE [LARGE SCALE GENOMIC DNA]</scope>
    <source>
        <strain evidence="4">JS</strain>
    </source>
</reference>
<dbReference type="Proteomes" id="UP000017396">
    <property type="component" value="Chromosome"/>
</dbReference>
<gene>
    <name evidence="3" type="ORF">GKIL_0035</name>
</gene>
<name>U5QBK9_GLOK1</name>
<keyword evidence="4" id="KW-1185">Reference proteome</keyword>